<protein>
    <submittedName>
        <fullName evidence="3">Transposase</fullName>
    </submittedName>
</protein>
<dbReference type="InterPro" id="IPR047654">
    <property type="entry name" value="IS1634_transpos"/>
</dbReference>
<gene>
    <name evidence="2" type="ORF">R1CP_38390</name>
    <name evidence="3" type="ORF">R1CP_38895</name>
</gene>
<dbReference type="AlphaFoldDB" id="A0A1B1KID7"/>
<dbReference type="EMBL" id="CP009112">
    <property type="protein sequence ID" value="ANS32367.1"/>
    <property type="molecule type" value="Genomic_DNA"/>
</dbReference>
<dbReference type="Pfam" id="PF01609">
    <property type="entry name" value="DDE_Tnp_1"/>
    <property type="match status" value="1"/>
</dbReference>
<evidence type="ECO:0000259" key="1">
    <source>
        <dbReference type="Pfam" id="PF01609"/>
    </source>
</evidence>
<dbReference type="GO" id="GO:0004803">
    <property type="term" value="F:transposase activity"/>
    <property type="evidence" value="ECO:0007669"/>
    <property type="project" value="InterPro"/>
</dbReference>
<evidence type="ECO:0000313" key="3">
    <source>
        <dbReference type="EMBL" id="ANS32367.1"/>
    </source>
</evidence>
<reference evidence="3 4" key="1">
    <citation type="submission" date="2014-07" db="EMBL/GenBank/DDBJ databases">
        <authorList>
            <person name="Zhang J.E."/>
            <person name="Yang H."/>
            <person name="Guo J."/>
            <person name="Deng Z."/>
            <person name="Luo H."/>
            <person name="Luo M."/>
            <person name="Zhao B."/>
        </authorList>
    </citation>
    <scope>NUCLEOTIDE SEQUENCE [LARGE SCALE GENOMIC DNA]</scope>
    <source>
        <strain evidence="3 4">1CP</strain>
        <plasmid evidence="4">Plasmid pr1cp1</plasmid>
        <plasmid evidence="3">pR1CP1</plasmid>
    </source>
</reference>
<dbReference type="PATRIC" id="fig|37919.13.peg.8087"/>
<proteinExistence type="predicted"/>
<dbReference type="NCBIfam" id="NF033559">
    <property type="entry name" value="transpos_IS1634"/>
    <property type="match status" value="1"/>
</dbReference>
<dbReference type="Proteomes" id="UP000186108">
    <property type="component" value="Plasmid pR1CP1"/>
</dbReference>
<evidence type="ECO:0000313" key="4">
    <source>
        <dbReference type="Proteomes" id="UP000186108"/>
    </source>
</evidence>
<geneLocation type="plasmid" evidence="4">
    <name>pr1cp1</name>
</geneLocation>
<geneLocation type="plasmid" evidence="3">
    <name>pR1CP1</name>
</geneLocation>
<dbReference type="EMBL" id="CP009112">
    <property type="protein sequence ID" value="ANS32274.1"/>
    <property type="molecule type" value="Genomic_DNA"/>
</dbReference>
<keyword evidence="3" id="KW-0614">Plasmid</keyword>
<dbReference type="GO" id="GO:0006313">
    <property type="term" value="P:DNA transposition"/>
    <property type="evidence" value="ECO:0007669"/>
    <property type="project" value="InterPro"/>
</dbReference>
<feature type="domain" description="Transposase IS4-like" evidence="1">
    <location>
        <begin position="227"/>
        <end position="513"/>
    </location>
</feature>
<dbReference type="InterPro" id="IPR002559">
    <property type="entry name" value="Transposase_11"/>
</dbReference>
<evidence type="ECO:0000313" key="2">
    <source>
        <dbReference type="EMBL" id="ANS32274.1"/>
    </source>
</evidence>
<dbReference type="PANTHER" id="PTHR34614">
    <property type="match status" value="1"/>
</dbReference>
<organism evidence="3 4">
    <name type="scientific">Rhodococcus opacus</name>
    <name type="common">Nocardia opaca</name>
    <dbReference type="NCBI Taxonomy" id="37919"/>
    <lineage>
        <taxon>Bacteria</taxon>
        <taxon>Bacillati</taxon>
        <taxon>Actinomycetota</taxon>
        <taxon>Actinomycetes</taxon>
        <taxon>Mycobacteriales</taxon>
        <taxon>Nocardiaceae</taxon>
        <taxon>Rhodococcus</taxon>
    </lineage>
</organism>
<sequence length="584" mass="65621">MGTRPTVSRLITLWISARLVGMYLRTTQRRNRDGTVVRYVQLAHNRRVDGVTQAQVLLNLGREDQLDREGLRRLVSSINRYLGEPDAGLPADAAPLVGDGLRVTGSRPIGTVHLLDGLWHSLDVDAALRSRRFTTNVERVLFALVANRAIDPMSKLSAAEWATCDVAIDGLEVMDEDQAYRAMDLLVEADAQAEVQEAVFFAVADLLNLEVDLLLFDTTSTYFERDTEEAGDEAFRRYGHSKDHRDDLPQVVIGLAVTKEGIPVRVWCWPGNTNDQAILPEVKDDIRNWRLGRIITVVDRGFSSADNLAYLRRGGGHFIAGMRMRDGNPLTSQVLSRQGRYQQVRDNLRVKEIAVEGTDVRFIICHNPEQAERDRTRREDAITRLEAELTRIKQARERDRTKNANDKVKQQAEAAHLKAECALRDHRSLGRWLRQSPSGRLLIDRAKIKAEARLDGKYLLATSDPHISAEDTALGYKNLLEAERGFRDMKSALLLRPVFHRLEHRIRAHVLLCWLGLLLTRIAERRTGTTWRRIATDLGRVHAVSLTGSVGTAVHTTPLSTAQADIFRHCQVVPPAAITALDPG</sequence>
<dbReference type="PANTHER" id="PTHR34614:SF2">
    <property type="entry name" value="TRANSPOSASE IS4-LIKE DOMAIN-CONTAINING PROTEIN"/>
    <property type="match status" value="1"/>
</dbReference>
<dbReference type="SUPFAM" id="SSF53098">
    <property type="entry name" value="Ribonuclease H-like"/>
    <property type="match status" value="1"/>
</dbReference>
<accession>A0A1B1KID7</accession>
<name>A0A1B1KID7_RHOOP</name>
<dbReference type="GO" id="GO:0003677">
    <property type="term" value="F:DNA binding"/>
    <property type="evidence" value="ECO:0007669"/>
    <property type="project" value="InterPro"/>
</dbReference>
<dbReference type="InterPro" id="IPR012337">
    <property type="entry name" value="RNaseH-like_sf"/>
</dbReference>